<name>A0AAT9H3D9_9FLAO</name>
<dbReference type="RefSeq" id="WP_369615164.1">
    <property type="nucleotide sequence ID" value="NZ_AP031573.1"/>
</dbReference>
<dbReference type="InterPro" id="IPR001932">
    <property type="entry name" value="PPM-type_phosphatase-like_dom"/>
</dbReference>
<dbReference type="Pfam" id="PF13672">
    <property type="entry name" value="PP2C_2"/>
    <property type="match status" value="1"/>
</dbReference>
<gene>
    <name evidence="2" type="ORF">CFS9_26540</name>
</gene>
<feature type="domain" description="PPM-type phosphatase" evidence="1">
    <location>
        <begin position="3"/>
        <end position="223"/>
    </location>
</feature>
<reference evidence="2" key="1">
    <citation type="submission" date="2024-05" db="EMBL/GenBank/DDBJ databases">
        <title>Whole-Genome Sequence of CFS9, a Potential Fish Probiotic Isolated from the Body Surface of Silurus asotus.</title>
        <authorList>
            <person name="Kojima M."/>
            <person name="Tobioka K."/>
            <person name="Yokota K."/>
            <person name="Nakatani H."/>
            <person name="Hori K."/>
            <person name="Tamaru Y."/>
            <person name="Okazaki F."/>
        </authorList>
    </citation>
    <scope>NUCLEOTIDE SEQUENCE</scope>
    <source>
        <strain evidence="2">CFS9</strain>
    </source>
</reference>
<protein>
    <submittedName>
        <fullName evidence="2">Serine/threonine-protein phosphatase</fullName>
    </submittedName>
</protein>
<evidence type="ECO:0000259" key="1">
    <source>
        <dbReference type="SMART" id="SM00332"/>
    </source>
</evidence>
<sequence length="225" mass="25499">MNNVIVHTGIGKRKENQDIILNEVLYPDTFLYLIVDGMGGYDKGKEAAILIANSIFHYLSNSHEINFLKLDEAIKKANLEVKHFNVEHNIKSGGTLAGIIKSNEISYLFWVGDVSIFLFKEKNVIFKSKSHTLINDMAEKQMSISPQIIEKYKHIVSSSISGKREIVTKGIYALDNHTYDSFLICSDGVTDTVTPSDFMNIKLEDLNILLSKNSKDNYSYIFDHK</sequence>
<dbReference type="SUPFAM" id="SSF81606">
    <property type="entry name" value="PP2C-like"/>
    <property type="match status" value="1"/>
</dbReference>
<dbReference type="Gene3D" id="3.60.40.10">
    <property type="entry name" value="PPM-type phosphatase domain"/>
    <property type="match status" value="1"/>
</dbReference>
<organism evidence="2">
    <name type="scientific">Flavobacterium sp. CFS9</name>
    <dbReference type="NCBI Taxonomy" id="3143118"/>
    <lineage>
        <taxon>Bacteria</taxon>
        <taxon>Pseudomonadati</taxon>
        <taxon>Bacteroidota</taxon>
        <taxon>Flavobacteriia</taxon>
        <taxon>Flavobacteriales</taxon>
        <taxon>Flavobacteriaceae</taxon>
        <taxon>Flavobacterium</taxon>
    </lineage>
</organism>
<accession>A0AAT9H3D9</accession>
<evidence type="ECO:0000313" key="2">
    <source>
        <dbReference type="EMBL" id="BFM44013.1"/>
    </source>
</evidence>
<dbReference type="EMBL" id="AP031573">
    <property type="protein sequence ID" value="BFM44013.1"/>
    <property type="molecule type" value="Genomic_DNA"/>
</dbReference>
<dbReference type="AlphaFoldDB" id="A0AAT9H3D9"/>
<proteinExistence type="predicted"/>
<dbReference type="SMART" id="SM00332">
    <property type="entry name" value="PP2Cc"/>
    <property type="match status" value="1"/>
</dbReference>
<dbReference type="InterPro" id="IPR036457">
    <property type="entry name" value="PPM-type-like_dom_sf"/>
</dbReference>